<keyword evidence="1" id="KW-0812">Transmembrane</keyword>
<evidence type="ECO:0000313" key="2">
    <source>
        <dbReference type="EMBL" id="GIO29741.1"/>
    </source>
</evidence>
<keyword evidence="1" id="KW-1133">Transmembrane helix</keyword>
<protein>
    <submittedName>
        <fullName evidence="2">Uncharacterized protein</fullName>
    </submittedName>
</protein>
<keyword evidence="3" id="KW-1185">Reference proteome</keyword>
<dbReference type="RefSeq" id="WP_160037593.1">
    <property type="nucleotide sequence ID" value="NZ_BORQ01000001.1"/>
</dbReference>
<proteinExistence type="predicted"/>
<accession>A0A920C858</accession>
<evidence type="ECO:0000313" key="3">
    <source>
        <dbReference type="Proteomes" id="UP000679779"/>
    </source>
</evidence>
<organism evidence="2 3">
    <name type="scientific">Paenibacillus albilobatus</name>
    <dbReference type="NCBI Taxonomy" id="2716884"/>
    <lineage>
        <taxon>Bacteria</taxon>
        <taxon>Bacillati</taxon>
        <taxon>Bacillota</taxon>
        <taxon>Bacilli</taxon>
        <taxon>Bacillales</taxon>
        <taxon>Paenibacillaceae</taxon>
        <taxon>Paenibacillus</taxon>
    </lineage>
</organism>
<gene>
    <name evidence="2" type="ORF">J2TS6_08820</name>
</gene>
<reference evidence="2" key="1">
    <citation type="submission" date="2021-03" db="EMBL/GenBank/DDBJ databases">
        <title>Antimicrobial resistance genes in bacteria isolated from Japanese honey, and their potential for conferring macrolide and lincosamide resistance in the American foulbrood pathogen Paenibacillus larvae.</title>
        <authorList>
            <person name="Okamoto M."/>
            <person name="Kumagai M."/>
            <person name="Kanamori H."/>
            <person name="Takamatsu D."/>
        </authorList>
    </citation>
    <scope>NUCLEOTIDE SEQUENCE</scope>
    <source>
        <strain evidence="2">J2TS6</strain>
    </source>
</reference>
<name>A0A920C858_9BACL</name>
<dbReference type="AlphaFoldDB" id="A0A920C858"/>
<dbReference type="Proteomes" id="UP000679779">
    <property type="component" value="Unassembled WGS sequence"/>
</dbReference>
<evidence type="ECO:0000256" key="1">
    <source>
        <dbReference type="SAM" id="Phobius"/>
    </source>
</evidence>
<sequence length="112" mass="12644">MNRRGAGVAFLAIGAFLFAVRYVTDAMLLTQNGGMGSYDFRMALYESGVFLLLLSILFFILGVVYFILGDFPAAVQRYKEKAKENWAERQEANRVWDESLNSDSDQDEKPST</sequence>
<feature type="transmembrane region" description="Helical" evidence="1">
    <location>
        <begin position="49"/>
        <end position="68"/>
    </location>
</feature>
<dbReference type="EMBL" id="BORQ01000001">
    <property type="protein sequence ID" value="GIO29741.1"/>
    <property type="molecule type" value="Genomic_DNA"/>
</dbReference>
<keyword evidence="1" id="KW-0472">Membrane</keyword>
<comment type="caution">
    <text evidence="2">The sequence shown here is derived from an EMBL/GenBank/DDBJ whole genome shotgun (WGS) entry which is preliminary data.</text>
</comment>